<feature type="non-terminal residue" evidence="1">
    <location>
        <position position="1"/>
    </location>
</feature>
<dbReference type="EMBL" id="CAJVPT010029212">
    <property type="protein sequence ID" value="CAG8689683.1"/>
    <property type="molecule type" value="Genomic_DNA"/>
</dbReference>
<evidence type="ECO:0000313" key="2">
    <source>
        <dbReference type="Proteomes" id="UP000789525"/>
    </source>
</evidence>
<proteinExistence type="predicted"/>
<organism evidence="1 2">
    <name type="scientific">Acaulospora colombiana</name>
    <dbReference type="NCBI Taxonomy" id="27376"/>
    <lineage>
        <taxon>Eukaryota</taxon>
        <taxon>Fungi</taxon>
        <taxon>Fungi incertae sedis</taxon>
        <taxon>Mucoromycota</taxon>
        <taxon>Glomeromycotina</taxon>
        <taxon>Glomeromycetes</taxon>
        <taxon>Diversisporales</taxon>
        <taxon>Acaulosporaceae</taxon>
        <taxon>Acaulospora</taxon>
    </lineage>
</organism>
<protein>
    <submittedName>
        <fullName evidence="1">14912_t:CDS:1</fullName>
    </submittedName>
</protein>
<keyword evidence="2" id="KW-1185">Reference proteome</keyword>
<gene>
    <name evidence="1" type="ORF">ACOLOM_LOCUS9764</name>
</gene>
<evidence type="ECO:0000313" key="1">
    <source>
        <dbReference type="EMBL" id="CAG8689683.1"/>
    </source>
</evidence>
<accession>A0ACA9P707</accession>
<sequence length="109" mass="11711">VDQLCFVVDTALEELLVLFAAKTSGEEEGSGDISIGIHSRRLNMNLGGVIVFGLDMALCICSLPSFCCDILSITEARASYLNLKGALVTSVAADGYQKVSPEHKRFLSR</sequence>
<dbReference type="Proteomes" id="UP000789525">
    <property type="component" value="Unassembled WGS sequence"/>
</dbReference>
<reference evidence="1" key="1">
    <citation type="submission" date="2021-06" db="EMBL/GenBank/DDBJ databases">
        <authorList>
            <person name="Kallberg Y."/>
            <person name="Tangrot J."/>
            <person name="Rosling A."/>
        </authorList>
    </citation>
    <scope>NUCLEOTIDE SEQUENCE</scope>
    <source>
        <strain evidence="1">CL356</strain>
    </source>
</reference>
<comment type="caution">
    <text evidence="1">The sequence shown here is derived from an EMBL/GenBank/DDBJ whole genome shotgun (WGS) entry which is preliminary data.</text>
</comment>
<name>A0ACA9P707_9GLOM</name>